<proteinExistence type="predicted"/>
<evidence type="ECO:0000256" key="7">
    <source>
        <dbReference type="ARBA" id="ARBA00022949"/>
    </source>
</evidence>
<dbReference type="InterPro" id="IPR015132">
    <property type="entry name" value="L27_2"/>
</dbReference>
<dbReference type="FunFam" id="2.30.42.10:FF:000038">
    <property type="entry name" value="Multiple PDZ domain protein isoform X1"/>
    <property type="match status" value="1"/>
</dbReference>
<evidence type="ECO:0000259" key="10">
    <source>
        <dbReference type="PROSITE" id="PS50106"/>
    </source>
</evidence>
<dbReference type="CDD" id="cd06676">
    <property type="entry name" value="PDZ13_MUPP1-like"/>
    <property type="match status" value="1"/>
</dbReference>
<evidence type="ECO:0000259" key="11">
    <source>
        <dbReference type="PROSITE" id="PS51022"/>
    </source>
</evidence>
<dbReference type="AlphaFoldDB" id="A0A8B9HT06"/>
<dbReference type="SMART" id="SM00228">
    <property type="entry name" value="PDZ"/>
    <property type="match status" value="9"/>
</dbReference>
<sequence>MVEKDSYRCLQAVERLQARLKERGGDVPSDEKLSLLKSVLQSPLFHQILTLQKSVQHLKEQVMKLHYQWFTSTSAPCGNSDFNGGYVDSSQINGQVSPEEHERIIRAMAQGRYVTHIELVKPVSGGLGFSVVGLRNENQGELGIFVQEIQTGSVAHCDGKLKEGDQILVINGQPLDQNITHQQAVTLLQRASEHVQIIVARGPVPQLSSPVVSRTPSAASTLSAHSSASEIQNIELEKGERGLGFSILDYQDGRLKSGDHILRIGETDLYGLGSEQVAQVLRQCGNRVKLVISRATVDDTSTLPSTLPTVTEQQGHEEEEEEHGAFDVSLTKNAQGLGITIAGYIGDKNSEPSGIFVKSITTGSAVEQDGRIHVGDQIIAVSSLKDLLSTKYYEKAFDRHFNNEEDDTFQSSMIALHGSTLMHSSVTGMTVSAVKDGVGMLIRSIIHGGSISRDGRLGVGDLILAINGEPAGNLTNAQARAMLRRHSLIGPDMGSSVAPEEELYLRDASHEEAVEAIRKAGNPVEFLVQSIINRPRVSPTTSFLSLPVVPHVGETDTDTLTEIPDRITLPLDSTEEEEDEFGYTWKKVVERYGSLPGVLHMIELEKGRSGLGLSLAGNRDRSRMSVFVVGIDPSGAAGRDGRIVVGDELLEINGQILYGRSHQNASSIIKSAPSKVKIIFISIQPGDRLMAVDDEMLLGLSAEKVTQMEQLIFELSQSIYCSSRSSTPATLVSDPVTCPIIPGCETTIDISKGRTGLGLSIVGGCDTLLGAIIIHEVYEEGAAAKDGRLWAGDQILEVNGIDLRMATHDESINVLRQTPQRVRLTVFRDEGQYKEEELWDIFNVELQKKPGQSLGLSIVGRRNDTGVFVSDIVKGGVVESDGRLMQGDQILSVNGEDVRSATQESVAALLKCCVGPIKMELGRFKAGPFHSERRMSQASQVSDCFWTALLHFKALEQDIRTVELCKGPSDSLGISIAGGVGSPLGDVPIFIAMMNPAGLAAQTQKLRVGDRIISICGTSTEGMAHSQAVSLLKNTTGTVQLQVVAGDTTVTGPPPDQTPGLTTSSIFHDDLGPPQCKTISLERGLDGLGFSIVGGFGSPHGDLPIYVKTVFGKGAAAEDGRLKRGDQIVAVNGQSLEGVTHEEAVGILKKTKGTITLTVLS</sequence>
<feature type="domain" description="PDZ" evidence="10">
    <location>
        <begin position="961"/>
        <end position="1047"/>
    </location>
</feature>
<dbReference type="InterPro" id="IPR036034">
    <property type="entry name" value="PDZ_sf"/>
</dbReference>
<evidence type="ECO:0000256" key="5">
    <source>
        <dbReference type="ARBA" id="ARBA00022553"/>
    </source>
</evidence>
<accession>A0A8B9HT06</accession>
<dbReference type="Gene3D" id="1.10.287.650">
    <property type="entry name" value="L27 domain"/>
    <property type="match status" value="1"/>
</dbReference>
<dbReference type="Pfam" id="PF00595">
    <property type="entry name" value="PDZ"/>
    <property type="match status" value="8"/>
</dbReference>
<dbReference type="FunFam" id="2.30.42.10:FF:000110">
    <property type="entry name" value="multiple PDZ domain protein isoform X2"/>
    <property type="match status" value="1"/>
</dbReference>
<feature type="region of interest" description="Disordered" evidence="9">
    <location>
        <begin position="1047"/>
        <end position="1067"/>
    </location>
</feature>
<dbReference type="CDD" id="cd06674">
    <property type="entry name" value="PDZ11_MUPP1-PDZ9_PATJ-like"/>
    <property type="match status" value="1"/>
</dbReference>
<feature type="domain" description="PDZ" evidence="10">
    <location>
        <begin position="601"/>
        <end position="684"/>
    </location>
</feature>
<dbReference type="PROSITE" id="PS50106">
    <property type="entry name" value="PDZ"/>
    <property type="match status" value="9"/>
</dbReference>
<dbReference type="InterPro" id="IPR032078">
    <property type="entry name" value="MPDZ_u10"/>
</dbReference>
<feature type="region of interest" description="Disordered" evidence="9">
    <location>
        <begin position="301"/>
        <end position="322"/>
    </location>
</feature>
<protein>
    <submittedName>
        <fullName evidence="12">Multiple PDZ domain crumbs cell polarity complex component</fullName>
    </submittedName>
</protein>
<dbReference type="SUPFAM" id="SSF50156">
    <property type="entry name" value="PDZ domain-like"/>
    <property type="match status" value="9"/>
</dbReference>
<dbReference type="GO" id="GO:0016324">
    <property type="term" value="C:apical plasma membrane"/>
    <property type="evidence" value="ECO:0007669"/>
    <property type="project" value="UniProtKB-SubCell"/>
</dbReference>
<evidence type="ECO:0000256" key="3">
    <source>
        <dbReference type="ARBA" id="ARBA00022427"/>
    </source>
</evidence>
<evidence type="ECO:0000256" key="6">
    <source>
        <dbReference type="ARBA" id="ARBA00022737"/>
    </source>
</evidence>
<name>A0A8B9HT06_ASTMX</name>
<evidence type="ECO:0000256" key="1">
    <source>
        <dbReference type="ARBA" id="ARBA00004221"/>
    </source>
</evidence>
<dbReference type="PROSITE" id="PS51022">
    <property type="entry name" value="L27"/>
    <property type="match status" value="1"/>
</dbReference>
<feature type="domain" description="PDZ" evidence="10">
    <location>
        <begin position="747"/>
        <end position="830"/>
    </location>
</feature>
<dbReference type="CDD" id="cd06673">
    <property type="entry name" value="PDZ10_MUPP1-PDZ8_PATJ-like"/>
    <property type="match status" value="1"/>
</dbReference>
<feature type="domain" description="PDZ" evidence="10">
    <location>
        <begin position="843"/>
        <end position="925"/>
    </location>
</feature>
<dbReference type="PANTHER" id="PTHR19964">
    <property type="entry name" value="MULTIPLE PDZ DOMAIN PROTEIN"/>
    <property type="match status" value="1"/>
</dbReference>
<dbReference type="CDD" id="cd06689">
    <property type="entry name" value="PDZ1_MUPP1-like"/>
    <property type="match status" value="1"/>
</dbReference>
<keyword evidence="7" id="KW-0965">Cell junction</keyword>
<keyword evidence="4" id="KW-1003">Cell membrane</keyword>
<dbReference type="Gene3D" id="2.30.42.10">
    <property type="match status" value="9"/>
</dbReference>
<dbReference type="PANTHER" id="PTHR19964:SF10">
    <property type="entry name" value="MULTIPLE PDZ DOMAIN PROTEIN"/>
    <property type="match status" value="1"/>
</dbReference>
<dbReference type="CDD" id="cd06675">
    <property type="entry name" value="PDZ12_MUPP1-like"/>
    <property type="match status" value="1"/>
</dbReference>
<evidence type="ECO:0000313" key="12">
    <source>
        <dbReference type="Ensembl" id="ENSAMXP00005017263.1"/>
    </source>
</evidence>
<dbReference type="InterPro" id="IPR051342">
    <property type="entry name" value="PDZ_scaffold"/>
</dbReference>
<feature type="domain" description="L27" evidence="11">
    <location>
        <begin position="2"/>
        <end position="63"/>
    </location>
</feature>
<evidence type="ECO:0000256" key="4">
    <source>
        <dbReference type="ARBA" id="ARBA00022475"/>
    </source>
</evidence>
<feature type="domain" description="PDZ" evidence="10">
    <location>
        <begin position="1078"/>
        <end position="1161"/>
    </location>
</feature>
<dbReference type="InterPro" id="IPR036892">
    <property type="entry name" value="L27_dom_sf"/>
</dbReference>
<keyword evidence="8" id="KW-0472">Membrane</keyword>
<dbReference type="GO" id="GO:0005923">
    <property type="term" value="C:bicellular tight junction"/>
    <property type="evidence" value="ECO:0007669"/>
    <property type="project" value="UniProtKB-SubCell"/>
</dbReference>
<organism evidence="12 13">
    <name type="scientific">Astyanax mexicanus</name>
    <name type="common">Blind cave fish</name>
    <name type="synonym">Astyanax fasciatus mexicanus</name>
    <dbReference type="NCBI Taxonomy" id="7994"/>
    <lineage>
        <taxon>Eukaryota</taxon>
        <taxon>Metazoa</taxon>
        <taxon>Chordata</taxon>
        <taxon>Craniata</taxon>
        <taxon>Vertebrata</taxon>
        <taxon>Euteleostomi</taxon>
        <taxon>Actinopterygii</taxon>
        <taxon>Neopterygii</taxon>
        <taxon>Teleostei</taxon>
        <taxon>Ostariophysi</taxon>
        <taxon>Characiformes</taxon>
        <taxon>Characoidei</taxon>
        <taxon>Acestrorhamphidae</taxon>
        <taxon>Acestrorhamphinae</taxon>
        <taxon>Astyanax</taxon>
    </lineage>
</organism>
<feature type="domain" description="PDZ" evidence="10">
    <location>
        <begin position="327"/>
        <end position="387"/>
    </location>
</feature>
<feature type="compositionally biased region" description="Low complexity" evidence="9">
    <location>
        <begin position="301"/>
        <end position="313"/>
    </location>
</feature>
<dbReference type="FunFam" id="2.30.42.10:FF:000058">
    <property type="entry name" value="multiple PDZ domain protein isoform X1"/>
    <property type="match status" value="1"/>
</dbReference>
<dbReference type="Proteomes" id="UP000694621">
    <property type="component" value="Unplaced"/>
</dbReference>
<dbReference type="Ensembl" id="ENSAMXT00005019074.1">
    <property type="protein sequence ID" value="ENSAMXP00005017263.1"/>
    <property type="gene ID" value="ENSAMXG00005008792.1"/>
</dbReference>
<dbReference type="InterPro" id="IPR004172">
    <property type="entry name" value="L27_dom"/>
</dbReference>
<dbReference type="Pfam" id="PF16667">
    <property type="entry name" value="MPDZ_u10"/>
    <property type="match status" value="1"/>
</dbReference>
<reference evidence="12" key="1">
    <citation type="submission" date="2025-08" db="UniProtKB">
        <authorList>
            <consortium name="Ensembl"/>
        </authorList>
    </citation>
    <scope>IDENTIFICATION</scope>
</reference>
<keyword evidence="3" id="KW-0796">Tight junction</keyword>
<dbReference type="InterPro" id="IPR001478">
    <property type="entry name" value="PDZ"/>
</dbReference>
<evidence type="ECO:0000313" key="13">
    <source>
        <dbReference type="Proteomes" id="UP000694621"/>
    </source>
</evidence>
<dbReference type="Pfam" id="PF09045">
    <property type="entry name" value="L27_2"/>
    <property type="match status" value="1"/>
</dbReference>
<feature type="domain" description="PDZ" evidence="10">
    <location>
        <begin position="251"/>
        <end position="296"/>
    </location>
</feature>
<keyword evidence="6" id="KW-0677">Repeat</keyword>
<evidence type="ECO:0000256" key="9">
    <source>
        <dbReference type="SAM" id="MobiDB-lite"/>
    </source>
</evidence>
<evidence type="ECO:0000256" key="2">
    <source>
        <dbReference type="ARBA" id="ARBA00004435"/>
    </source>
</evidence>
<dbReference type="CDD" id="cd06672">
    <property type="entry name" value="PDZ8_MUPP1-PDZ7_PATJ-PDZ2_INAD-like"/>
    <property type="match status" value="1"/>
</dbReference>
<feature type="domain" description="PDZ" evidence="10">
    <location>
        <begin position="116"/>
        <end position="203"/>
    </location>
</feature>
<feature type="domain" description="PDZ" evidence="10">
    <location>
        <begin position="413"/>
        <end position="528"/>
    </location>
</feature>
<comment type="subcellular location">
    <subcellularLocation>
        <location evidence="1">Apical cell membrane</location>
    </subcellularLocation>
    <subcellularLocation>
        <location evidence="2">Cell junction</location>
        <location evidence="2">Tight junction</location>
    </subcellularLocation>
</comment>
<keyword evidence="5" id="KW-0597">Phosphoprotein</keyword>
<dbReference type="CDD" id="cd06670">
    <property type="entry name" value="PDZ6_MUPP1-like"/>
    <property type="match status" value="1"/>
</dbReference>
<evidence type="ECO:0000256" key="8">
    <source>
        <dbReference type="ARBA" id="ARBA00023136"/>
    </source>
</evidence>
<dbReference type="SUPFAM" id="SSF101288">
    <property type="entry name" value="L27 domain"/>
    <property type="match status" value="1"/>
</dbReference>